<gene>
    <name evidence="1" type="ORF">EGT71_01625</name>
</gene>
<organism evidence="1 2">
    <name type="scientific">Atlantibacter subterraneus</name>
    <dbReference type="NCBI Taxonomy" id="255519"/>
    <lineage>
        <taxon>Bacteria</taxon>
        <taxon>Pseudomonadati</taxon>
        <taxon>Pseudomonadota</taxon>
        <taxon>Gammaproteobacteria</taxon>
        <taxon>Enterobacterales</taxon>
        <taxon>Enterobacteriaceae</taxon>
        <taxon>Atlantibacter</taxon>
    </lineage>
</organism>
<evidence type="ECO:0008006" key="3">
    <source>
        <dbReference type="Google" id="ProtNLM"/>
    </source>
</evidence>
<comment type="caution">
    <text evidence="1">The sequence shown here is derived from an EMBL/GenBank/DDBJ whole genome shotgun (WGS) entry which is preliminary data.</text>
</comment>
<proteinExistence type="predicted"/>
<dbReference type="EMBL" id="RHXB01000001">
    <property type="protein sequence ID" value="RSE29246.1"/>
    <property type="molecule type" value="Genomic_DNA"/>
</dbReference>
<accession>A0A3R9F5X2</accession>
<reference evidence="1 2" key="1">
    <citation type="submission" date="2018-10" db="EMBL/GenBank/DDBJ databases">
        <title>Transmission dynamics of multidrug resistant bacteria on intensive care unit surfaces.</title>
        <authorList>
            <person name="D'Souza A.W."/>
            <person name="Potter R.F."/>
            <person name="Wallace M."/>
            <person name="Shupe A."/>
            <person name="Patel S."/>
            <person name="Sun S."/>
            <person name="Gul D."/>
            <person name="Kwon J.H."/>
            <person name="Andleeb S."/>
            <person name="Burnham C.-A.D."/>
            <person name="Dantas G."/>
        </authorList>
    </citation>
    <scope>NUCLEOTIDE SEQUENCE [LARGE SCALE GENOMIC DNA]</scope>
    <source>
        <strain evidence="1 2">AS_373</strain>
    </source>
</reference>
<name>A0A3R9F5X2_9ENTR</name>
<sequence>MTINERISDATIDEILSGVIEGVEPTTHEIAMAAEIKQYRAAEPVLYCMEGDTLDEENVSSSKAVVDAWVEEWNGEGRCPGEPQYRTVPLYRHAAPQVTSEEDEEFLPEIECDICGFKSTDPDGAHYCCEDNSDD</sequence>
<protein>
    <recommendedName>
        <fullName evidence="3">DUF551 domain-containing protein</fullName>
    </recommendedName>
</protein>
<dbReference type="AlphaFoldDB" id="A0A3R9F5X2"/>
<evidence type="ECO:0000313" key="1">
    <source>
        <dbReference type="EMBL" id="RSE29246.1"/>
    </source>
</evidence>
<evidence type="ECO:0000313" key="2">
    <source>
        <dbReference type="Proteomes" id="UP000275331"/>
    </source>
</evidence>
<dbReference type="Proteomes" id="UP000275331">
    <property type="component" value="Unassembled WGS sequence"/>
</dbReference>
<dbReference type="RefSeq" id="WP_125292293.1">
    <property type="nucleotide sequence ID" value="NZ_RHWZ01000002.1"/>
</dbReference>
<dbReference type="OrthoDB" id="10003105at2"/>